<protein>
    <submittedName>
        <fullName evidence="1">Uncharacterized protein</fullName>
    </submittedName>
</protein>
<proteinExistence type="predicted"/>
<feature type="non-terminal residue" evidence="1">
    <location>
        <position position="1"/>
    </location>
</feature>
<dbReference type="AlphaFoldDB" id="A0A3F3HCE6"/>
<gene>
    <name evidence="1" type="ORF">FTRO_0290010</name>
</gene>
<sequence length="24" mass="2949">GKRYYMFLIKIIENRCKTALNPYI</sequence>
<accession>A0A3F3HCE6</accession>
<name>A0A3F3HCE6_9LACO</name>
<dbReference type="EMBL" id="DF968106">
    <property type="protein sequence ID" value="GAP05048.1"/>
    <property type="molecule type" value="Genomic_DNA"/>
</dbReference>
<dbReference type="Proteomes" id="UP000064514">
    <property type="component" value="Unassembled WGS sequence"/>
</dbReference>
<organism evidence="1">
    <name type="scientific">Fructobacillus tropaeoli</name>
    <dbReference type="NCBI Taxonomy" id="709323"/>
    <lineage>
        <taxon>Bacteria</taxon>
        <taxon>Bacillati</taxon>
        <taxon>Bacillota</taxon>
        <taxon>Bacilli</taxon>
        <taxon>Lactobacillales</taxon>
        <taxon>Lactobacillaceae</taxon>
        <taxon>Fructobacillus</taxon>
    </lineage>
</organism>
<reference evidence="1" key="1">
    <citation type="journal article" date="2015" name="BMC Genomics">
        <title>Comparative genomics of Fructobacillus spp. and Leuconostoc spp. reveals niche-specific evolution of Fructobacillus spp.</title>
        <authorList>
            <person name="Endo A."/>
            <person name="Tanizawa Y."/>
            <person name="Tanaka N."/>
            <person name="Maeno S."/>
            <person name="Kumar H."/>
            <person name="Shiwa Y."/>
            <person name="Okada S."/>
            <person name="Yoshikawa H."/>
            <person name="Dicks L."/>
            <person name="Nakagawa J."/>
            <person name="Arita M."/>
        </authorList>
    </citation>
    <scope>NUCLEOTIDE SEQUENCE [LARGE SCALE GENOMIC DNA]</scope>
    <source>
        <strain evidence="1">F214-1</strain>
    </source>
</reference>
<evidence type="ECO:0000313" key="1">
    <source>
        <dbReference type="EMBL" id="GAP05048.1"/>
    </source>
</evidence>